<keyword evidence="9" id="KW-0472">Membrane</keyword>
<dbReference type="InterPro" id="IPR050651">
    <property type="entry name" value="Plant_Cytochrome_P450_Monoox"/>
</dbReference>
<feature type="transmembrane region" description="Helical" evidence="9">
    <location>
        <begin position="6"/>
        <end position="24"/>
    </location>
</feature>
<evidence type="ECO:0000256" key="6">
    <source>
        <dbReference type="ARBA" id="ARBA00023033"/>
    </source>
</evidence>
<evidence type="ECO:0000313" key="10">
    <source>
        <dbReference type="EMBL" id="CAH9125312.1"/>
    </source>
</evidence>
<keyword evidence="9" id="KW-0812">Transmembrane</keyword>
<dbReference type="InterPro" id="IPR001128">
    <property type="entry name" value="Cyt_P450"/>
</dbReference>
<evidence type="ECO:0000256" key="2">
    <source>
        <dbReference type="ARBA" id="ARBA00022617"/>
    </source>
</evidence>
<dbReference type="PROSITE" id="PS00086">
    <property type="entry name" value="CYTOCHROME_P450"/>
    <property type="match status" value="1"/>
</dbReference>
<dbReference type="GO" id="GO:0016705">
    <property type="term" value="F:oxidoreductase activity, acting on paired donors, with incorporation or reduction of molecular oxygen"/>
    <property type="evidence" value="ECO:0007669"/>
    <property type="project" value="InterPro"/>
</dbReference>
<keyword evidence="2 7" id="KW-0349">Heme</keyword>
<keyword evidence="3 7" id="KW-0479">Metal-binding</keyword>
<dbReference type="Proteomes" id="UP001152523">
    <property type="component" value="Unassembled WGS sequence"/>
</dbReference>
<protein>
    <submittedName>
        <fullName evidence="10">Uncharacterized protein</fullName>
    </submittedName>
</protein>
<comment type="similarity">
    <text evidence="1 8">Belongs to the cytochrome P450 family.</text>
</comment>
<dbReference type="Gene3D" id="1.10.630.10">
    <property type="entry name" value="Cytochrome P450"/>
    <property type="match status" value="1"/>
</dbReference>
<dbReference type="EMBL" id="CAMAPF010000936">
    <property type="protein sequence ID" value="CAH9125312.1"/>
    <property type="molecule type" value="Genomic_DNA"/>
</dbReference>
<dbReference type="AlphaFoldDB" id="A0AAV0EQ14"/>
<comment type="caution">
    <text evidence="10">The sequence shown here is derived from an EMBL/GenBank/DDBJ whole genome shotgun (WGS) entry which is preliminary data.</text>
</comment>
<keyword evidence="11" id="KW-1185">Reference proteome</keyword>
<dbReference type="GO" id="GO:0020037">
    <property type="term" value="F:heme binding"/>
    <property type="evidence" value="ECO:0007669"/>
    <property type="project" value="InterPro"/>
</dbReference>
<accession>A0AAV0EQ14</accession>
<dbReference type="InterPro" id="IPR017972">
    <property type="entry name" value="Cyt_P450_CS"/>
</dbReference>
<dbReference type="FunFam" id="1.10.630.10:FF:000081">
    <property type="entry name" value="Cytochrome P450 CYP81N5"/>
    <property type="match status" value="1"/>
</dbReference>
<evidence type="ECO:0000256" key="4">
    <source>
        <dbReference type="ARBA" id="ARBA00023002"/>
    </source>
</evidence>
<reference evidence="10" key="1">
    <citation type="submission" date="2022-07" db="EMBL/GenBank/DDBJ databases">
        <authorList>
            <person name="Macas J."/>
            <person name="Novak P."/>
            <person name="Neumann P."/>
        </authorList>
    </citation>
    <scope>NUCLEOTIDE SEQUENCE</scope>
</reference>
<gene>
    <name evidence="10" type="ORF">CEPIT_LOCUS26664</name>
</gene>
<evidence type="ECO:0000256" key="9">
    <source>
        <dbReference type="SAM" id="Phobius"/>
    </source>
</evidence>
<dbReference type="InterPro" id="IPR002401">
    <property type="entry name" value="Cyt_P450_E_grp-I"/>
</dbReference>
<evidence type="ECO:0000256" key="5">
    <source>
        <dbReference type="ARBA" id="ARBA00023004"/>
    </source>
</evidence>
<keyword evidence="9" id="KW-1133">Transmembrane helix</keyword>
<organism evidence="10 11">
    <name type="scientific">Cuscuta epithymum</name>
    <dbReference type="NCBI Taxonomy" id="186058"/>
    <lineage>
        <taxon>Eukaryota</taxon>
        <taxon>Viridiplantae</taxon>
        <taxon>Streptophyta</taxon>
        <taxon>Embryophyta</taxon>
        <taxon>Tracheophyta</taxon>
        <taxon>Spermatophyta</taxon>
        <taxon>Magnoliopsida</taxon>
        <taxon>eudicotyledons</taxon>
        <taxon>Gunneridae</taxon>
        <taxon>Pentapetalae</taxon>
        <taxon>asterids</taxon>
        <taxon>lamiids</taxon>
        <taxon>Solanales</taxon>
        <taxon>Convolvulaceae</taxon>
        <taxon>Cuscuteae</taxon>
        <taxon>Cuscuta</taxon>
        <taxon>Cuscuta subgen. Cuscuta</taxon>
    </lineage>
</organism>
<name>A0AAV0EQ14_9ASTE</name>
<keyword evidence="4 8" id="KW-0560">Oxidoreductase</keyword>
<feature type="transmembrane region" description="Helical" evidence="9">
    <location>
        <begin position="216"/>
        <end position="238"/>
    </location>
</feature>
<proteinExistence type="inferred from homology"/>
<dbReference type="GO" id="GO:0004497">
    <property type="term" value="F:monooxygenase activity"/>
    <property type="evidence" value="ECO:0007669"/>
    <property type="project" value="UniProtKB-KW"/>
</dbReference>
<keyword evidence="6 8" id="KW-0503">Monooxygenase</keyword>
<evidence type="ECO:0000313" key="11">
    <source>
        <dbReference type="Proteomes" id="UP001152523"/>
    </source>
</evidence>
<dbReference type="PRINTS" id="PR00385">
    <property type="entry name" value="P450"/>
</dbReference>
<evidence type="ECO:0000256" key="7">
    <source>
        <dbReference type="PIRSR" id="PIRSR602401-1"/>
    </source>
</evidence>
<dbReference type="PANTHER" id="PTHR47947:SF13">
    <property type="entry name" value="CYTOCHROME P450, FAMILY 81, SUBFAMILY K, POLYPEPTIDE 1-RELATED"/>
    <property type="match status" value="1"/>
</dbReference>
<keyword evidence="5 7" id="KW-0408">Iron</keyword>
<evidence type="ECO:0000256" key="3">
    <source>
        <dbReference type="ARBA" id="ARBA00022723"/>
    </source>
</evidence>
<evidence type="ECO:0000256" key="1">
    <source>
        <dbReference type="ARBA" id="ARBA00010617"/>
    </source>
</evidence>
<evidence type="ECO:0000256" key="8">
    <source>
        <dbReference type="RuleBase" id="RU000461"/>
    </source>
</evidence>
<dbReference type="GO" id="GO:0005506">
    <property type="term" value="F:iron ion binding"/>
    <property type="evidence" value="ECO:0007669"/>
    <property type="project" value="InterPro"/>
</dbReference>
<dbReference type="PRINTS" id="PR00463">
    <property type="entry name" value="EP450I"/>
</dbReference>
<dbReference type="PANTHER" id="PTHR47947">
    <property type="entry name" value="CYTOCHROME P450 82C3-RELATED"/>
    <property type="match status" value="1"/>
</dbReference>
<dbReference type="InterPro" id="IPR036396">
    <property type="entry name" value="Cyt_P450_sf"/>
</dbReference>
<dbReference type="SUPFAM" id="SSF48264">
    <property type="entry name" value="Cytochrome P450"/>
    <property type="match status" value="1"/>
</dbReference>
<comment type="cofactor">
    <cofactor evidence="7">
        <name>heme</name>
        <dbReference type="ChEBI" id="CHEBI:30413"/>
    </cofactor>
</comment>
<sequence>MGKLFYYFLAVIAAYLLLLLRKLLPKRNKKLLPPSPLALPVIGHLYLIRDALHHSLASLSAKYGPVLLLRFGCRSVVVVSSPSAIEECFTKNDIVFANRPATMAGDRLTYNYTAFVFAPYGHLWRVQRRFAVVELFSTTSLQRSSVLREEEVRILVRSLRTLSAGNHTGRTSVDLNSLAATLTFNAMMRLVAGKRWVEEEDVGRARGREIIKELRGIFFASLAVMNACDFFPVLRLIGFRGMEKKLIMFHKKRDEFLNGMLEEFRQKRSLFSESDGGKKNRDDDKSTIIGTLLSLQESEPEFYTDDVIKSTILMMFVAGTETSSATIEWAMSLLLANPEVMQKLRSEIDNYIGPDQRLVNELDIPKLPYLRGVVKETLRLYPPAPLLLPHCSTEDCVVAGYDVPKNTILLVNVWGMHRDPTVWEEPEKFMPERFGGAAEEKEGFNYKFVPFGLGRRACPGNNMGLRTVGVALATLVQCFHWEISTEKDDRGESRSASILQRAKPLEAVCMPRANCLPFLD</sequence>
<dbReference type="Pfam" id="PF00067">
    <property type="entry name" value="p450"/>
    <property type="match status" value="1"/>
</dbReference>
<feature type="binding site" description="axial binding residue" evidence="7">
    <location>
        <position position="458"/>
    </location>
    <ligand>
        <name>heme</name>
        <dbReference type="ChEBI" id="CHEBI:30413"/>
    </ligand>
    <ligandPart>
        <name>Fe</name>
        <dbReference type="ChEBI" id="CHEBI:18248"/>
    </ligandPart>
</feature>